<sequence length="50" mass="6059">MMSKEKNCRMINDHKKIEEIKEPNINRKFPYKFMDVKDVNDGFKTAHMDL</sequence>
<accession>A0A1R3GLB6</accession>
<evidence type="ECO:0000313" key="2">
    <source>
        <dbReference type="Proteomes" id="UP000188268"/>
    </source>
</evidence>
<name>A0A1R3GLB6_COCAP</name>
<comment type="caution">
    <text evidence="1">The sequence shown here is derived from an EMBL/GenBank/DDBJ whole genome shotgun (WGS) entry which is preliminary data.</text>
</comment>
<gene>
    <name evidence="1" type="ORF">CCACVL1_25281</name>
</gene>
<dbReference type="Gramene" id="OMO58884">
    <property type="protein sequence ID" value="OMO58884"/>
    <property type="gene ID" value="CCACVL1_25281"/>
</dbReference>
<organism evidence="1 2">
    <name type="scientific">Corchorus capsularis</name>
    <name type="common">Jute</name>
    <dbReference type="NCBI Taxonomy" id="210143"/>
    <lineage>
        <taxon>Eukaryota</taxon>
        <taxon>Viridiplantae</taxon>
        <taxon>Streptophyta</taxon>
        <taxon>Embryophyta</taxon>
        <taxon>Tracheophyta</taxon>
        <taxon>Spermatophyta</taxon>
        <taxon>Magnoliopsida</taxon>
        <taxon>eudicotyledons</taxon>
        <taxon>Gunneridae</taxon>
        <taxon>Pentapetalae</taxon>
        <taxon>rosids</taxon>
        <taxon>malvids</taxon>
        <taxon>Malvales</taxon>
        <taxon>Malvaceae</taxon>
        <taxon>Grewioideae</taxon>
        <taxon>Apeibeae</taxon>
        <taxon>Corchorus</taxon>
    </lineage>
</organism>
<keyword evidence="2" id="KW-1185">Reference proteome</keyword>
<dbReference type="Proteomes" id="UP000188268">
    <property type="component" value="Unassembled WGS sequence"/>
</dbReference>
<evidence type="ECO:0000313" key="1">
    <source>
        <dbReference type="EMBL" id="OMO58884.1"/>
    </source>
</evidence>
<reference evidence="1 2" key="1">
    <citation type="submission" date="2013-09" db="EMBL/GenBank/DDBJ databases">
        <title>Corchorus capsularis genome sequencing.</title>
        <authorList>
            <person name="Alam M."/>
            <person name="Haque M.S."/>
            <person name="Islam M.S."/>
            <person name="Emdad E.M."/>
            <person name="Islam M.M."/>
            <person name="Ahmed B."/>
            <person name="Halim A."/>
            <person name="Hossen Q.M.M."/>
            <person name="Hossain M.Z."/>
            <person name="Ahmed R."/>
            <person name="Khan M.M."/>
            <person name="Islam R."/>
            <person name="Rashid M.M."/>
            <person name="Khan S.A."/>
            <person name="Rahman M.S."/>
            <person name="Alam M."/>
        </authorList>
    </citation>
    <scope>NUCLEOTIDE SEQUENCE [LARGE SCALE GENOMIC DNA]</scope>
    <source>
        <strain evidence="2">cv. CVL-1</strain>
        <tissue evidence="1">Whole seedling</tissue>
    </source>
</reference>
<protein>
    <submittedName>
        <fullName evidence="1">Uncharacterized protein</fullName>
    </submittedName>
</protein>
<dbReference type="AlphaFoldDB" id="A0A1R3GLB6"/>
<proteinExistence type="predicted"/>
<dbReference type="EMBL" id="AWWV01014073">
    <property type="protein sequence ID" value="OMO58884.1"/>
    <property type="molecule type" value="Genomic_DNA"/>
</dbReference>